<keyword evidence="6" id="KW-1185">Reference proteome</keyword>
<dbReference type="Pfam" id="PF01205">
    <property type="entry name" value="Impact_N"/>
    <property type="match status" value="1"/>
</dbReference>
<feature type="signal peptide" evidence="3">
    <location>
        <begin position="1"/>
        <end position="27"/>
    </location>
</feature>
<protein>
    <submittedName>
        <fullName evidence="5">YvyE protein</fullName>
    </submittedName>
</protein>
<dbReference type="GO" id="GO:0006446">
    <property type="term" value="P:regulation of translational initiation"/>
    <property type="evidence" value="ECO:0007669"/>
    <property type="project" value="TreeGrafter"/>
</dbReference>
<name>A0A812LU18_9DINO</name>
<dbReference type="OrthoDB" id="444406at2759"/>
<feature type="region of interest" description="Disordered" evidence="2">
    <location>
        <begin position="236"/>
        <end position="339"/>
    </location>
</feature>
<evidence type="ECO:0000313" key="5">
    <source>
        <dbReference type="EMBL" id="CAE7252542.1"/>
    </source>
</evidence>
<evidence type="ECO:0000313" key="6">
    <source>
        <dbReference type="Proteomes" id="UP000604046"/>
    </source>
</evidence>
<sequence>MPRPRFERWLALASACALSLNTRTCAPLELAAISGPRTPSRPLPKSGYWEARQEVKGTRFIAFLGPCVDRASALEFRRRVADPRAHHNCWAGVDLNGVALGQSDDGEPSGTAGMPMRRVLESADVRGVVVVVTKYFGGFHSGTGGLVREYTAACKAVMDEARWSEFVRRVCVRVCNIPAFRVSALYALRDASTRLAGLRFREDGEASANFWVPAESAGHWLSKFADLGEHVEAELLEKEEAEEEEEEVECEVEEEEEEEVDEEGEEAEEGAGDEGEDDPEFAERPPEISEIASGREKALQEASGPWPGGQMVDGSQRTRGLRSKLSRPPRRGPTDASSM</sequence>
<evidence type="ECO:0000256" key="2">
    <source>
        <dbReference type="SAM" id="MobiDB-lite"/>
    </source>
</evidence>
<keyword evidence="3" id="KW-0732">Signal</keyword>
<evidence type="ECO:0000256" key="1">
    <source>
        <dbReference type="ARBA" id="ARBA00007665"/>
    </source>
</evidence>
<feature type="chain" id="PRO_5033028295" evidence="3">
    <location>
        <begin position="28"/>
        <end position="339"/>
    </location>
</feature>
<dbReference type="EMBL" id="CAJNDS010001224">
    <property type="protein sequence ID" value="CAE7252542.1"/>
    <property type="molecule type" value="Genomic_DNA"/>
</dbReference>
<dbReference type="Gene3D" id="3.30.230.30">
    <property type="entry name" value="Impact, N-terminal domain"/>
    <property type="match status" value="1"/>
</dbReference>
<feature type="compositionally biased region" description="Basic and acidic residues" evidence="2">
    <location>
        <begin position="281"/>
        <end position="299"/>
    </location>
</feature>
<dbReference type="PANTHER" id="PTHR16301:SF20">
    <property type="entry name" value="IMPACT FAMILY MEMBER YIGZ"/>
    <property type="match status" value="1"/>
</dbReference>
<dbReference type="InterPro" id="IPR020568">
    <property type="entry name" value="Ribosomal_Su5_D2-typ_SF"/>
</dbReference>
<dbReference type="PANTHER" id="PTHR16301">
    <property type="entry name" value="IMPACT-RELATED"/>
    <property type="match status" value="1"/>
</dbReference>
<dbReference type="SUPFAM" id="SSF54211">
    <property type="entry name" value="Ribosomal protein S5 domain 2-like"/>
    <property type="match status" value="1"/>
</dbReference>
<dbReference type="InterPro" id="IPR023582">
    <property type="entry name" value="Impact"/>
</dbReference>
<dbReference type="Proteomes" id="UP000604046">
    <property type="component" value="Unassembled WGS sequence"/>
</dbReference>
<dbReference type="InterPro" id="IPR036956">
    <property type="entry name" value="Impact_N_sf"/>
</dbReference>
<gene>
    <name evidence="5" type="primary">yvyE</name>
    <name evidence="5" type="ORF">SNAT2548_LOCUS12626</name>
</gene>
<evidence type="ECO:0000256" key="3">
    <source>
        <dbReference type="SAM" id="SignalP"/>
    </source>
</evidence>
<dbReference type="InterPro" id="IPR001498">
    <property type="entry name" value="Impact_N"/>
</dbReference>
<proteinExistence type="inferred from homology"/>
<dbReference type="AlphaFoldDB" id="A0A812LU18"/>
<feature type="compositionally biased region" description="Acidic residues" evidence="2">
    <location>
        <begin position="239"/>
        <end position="280"/>
    </location>
</feature>
<dbReference type="GO" id="GO:0005737">
    <property type="term" value="C:cytoplasm"/>
    <property type="evidence" value="ECO:0007669"/>
    <property type="project" value="TreeGrafter"/>
</dbReference>
<accession>A0A812LU18</accession>
<feature type="compositionally biased region" description="Basic residues" evidence="2">
    <location>
        <begin position="319"/>
        <end position="330"/>
    </location>
</feature>
<organism evidence="5 6">
    <name type="scientific">Symbiodinium natans</name>
    <dbReference type="NCBI Taxonomy" id="878477"/>
    <lineage>
        <taxon>Eukaryota</taxon>
        <taxon>Sar</taxon>
        <taxon>Alveolata</taxon>
        <taxon>Dinophyceae</taxon>
        <taxon>Suessiales</taxon>
        <taxon>Symbiodiniaceae</taxon>
        <taxon>Symbiodinium</taxon>
    </lineage>
</organism>
<evidence type="ECO:0000259" key="4">
    <source>
        <dbReference type="Pfam" id="PF01205"/>
    </source>
</evidence>
<comment type="similarity">
    <text evidence="1">Belongs to the IMPACT family.</text>
</comment>
<feature type="domain" description="Impact N-terminal" evidence="4">
    <location>
        <begin position="56"/>
        <end position="157"/>
    </location>
</feature>
<reference evidence="5" key="1">
    <citation type="submission" date="2021-02" db="EMBL/GenBank/DDBJ databases">
        <authorList>
            <person name="Dougan E. K."/>
            <person name="Rhodes N."/>
            <person name="Thang M."/>
            <person name="Chan C."/>
        </authorList>
    </citation>
    <scope>NUCLEOTIDE SEQUENCE</scope>
</reference>
<comment type="caution">
    <text evidence="5">The sequence shown here is derived from an EMBL/GenBank/DDBJ whole genome shotgun (WGS) entry which is preliminary data.</text>
</comment>